<feature type="region of interest" description="Disordered" evidence="5">
    <location>
        <begin position="645"/>
        <end position="669"/>
    </location>
</feature>
<dbReference type="EMBL" id="VLTL01000051">
    <property type="protein sequence ID" value="KAA0164900.1"/>
    <property type="molecule type" value="Genomic_DNA"/>
</dbReference>
<dbReference type="SMART" id="SM00487">
    <property type="entry name" value="DEXDc"/>
    <property type="match status" value="1"/>
</dbReference>
<reference evidence="10 11" key="1">
    <citation type="submission" date="2019-07" db="EMBL/GenBank/DDBJ databases">
        <title>Genomes of Cafeteria roenbergensis.</title>
        <authorList>
            <person name="Fischer M.G."/>
            <person name="Hackl T."/>
            <person name="Roman M."/>
        </authorList>
    </citation>
    <scope>NUCLEOTIDE SEQUENCE [LARGE SCALE GENOMIC DNA]</scope>
    <source>
        <strain evidence="9 11">Cflag</strain>
        <strain evidence="8 10">RCC970-E3</strain>
    </source>
</reference>
<feature type="compositionally biased region" description="Gly residues" evidence="5">
    <location>
        <begin position="9"/>
        <end position="22"/>
    </location>
</feature>
<keyword evidence="4" id="KW-0067">ATP-binding</keyword>
<evidence type="ECO:0000313" key="8">
    <source>
        <dbReference type="EMBL" id="KAA0164900.1"/>
    </source>
</evidence>
<evidence type="ECO:0000256" key="1">
    <source>
        <dbReference type="ARBA" id="ARBA00022741"/>
    </source>
</evidence>
<feature type="compositionally biased region" description="Low complexity" evidence="5">
    <location>
        <begin position="248"/>
        <end position="260"/>
    </location>
</feature>
<dbReference type="Gene3D" id="1.20.120.1080">
    <property type="match status" value="1"/>
</dbReference>
<feature type="compositionally biased region" description="Basic and acidic residues" evidence="5">
    <location>
        <begin position="270"/>
        <end position="299"/>
    </location>
</feature>
<evidence type="ECO:0000259" key="6">
    <source>
        <dbReference type="PROSITE" id="PS51192"/>
    </source>
</evidence>
<dbReference type="InterPro" id="IPR011709">
    <property type="entry name" value="DEAD-box_helicase_OB_fold"/>
</dbReference>
<dbReference type="CDD" id="cd17917">
    <property type="entry name" value="DEXHc_RHA-like"/>
    <property type="match status" value="1"/>
</dbReference>
<dbReference type="EMBL" id="VLTM01000001">
    <property type="protein sequence ID" value="KAA0168926.1"/>
    <property type="molecule type" value="Genomic_DNA"/>
</dbReference>
<dbReference type="Pfam" id="PF00271">
    <property type="entry name" value="Helicase_C"/>
    <property type="match status" value="1"/>
</dbReference>
<feature type="region of interest" description="Disordered" evidence="5">
    <location>
        <begin position="477"/>
        <end position="506"/>
    </location>
</feature>
<dbReference type="FunFam" id="1.20.120.1080:FF:000002">
    <property type="entry name" value="Putative ATP-dependent RNA helicase DHX36"/>
    <property type="match status" value="1"/>
</dbReference>
<feature type="region of interest" description="Disordered" evidence="5">
    <location>
        <begin position="709"/>
        <end position="750"/>
    </location>
</feature>
<evidence type="ECO:0000256" key="3">
    <source>
        <dbReference type="ARBA" id="ARBA00022806"/>
    </source>
</evidence>
<dbReference type="PROSITE" id="PS51192">
    <property type="entry name" value="HELICASE_ATP_BIND_1"/>
    <property type="match status" value="1"/>
</dbReference>
<gene>
    <name evidence="8" type="ORF">FNF28_03634</name>
    <name evidence="9" type="ORF">FNF31_00087</name>
</gene>
<dbReference type="SUPFAM" id="SSF52540">
    <property type="entry name" value="P-loop containing nucleoside triphosphate hydrolases"/>
    <property type="match status" value="1"/>
</dbReference>
<dbReference type="PANTHER" id="PTHR18934:SF145">
    <property type="entry name" value="ATP-DEPENDENT RNA HELICASE DHX57-RELATED"/>
    <property type="match status" value="1"/>
</dbReference>
<dbReference type="InterPro" id="IPR007502">
    <property type="entry name" value="Helicase-assoc_dom"/>
</dbReference>
<sequence>MPSKKKSGGKGGGAGGASGGKPGSAQAQAAAAEARPARKPRGHRQKGAGTTITSRGDVTVGAITMKEWQRTPKQLLHEWTQRDKRPRPKFSKLRARPGDDPGQIRCRVIVQDQKRPGTDKDLLFMPNQSFPDEATAQHAVALLALYQLAPLQPLERKLPEPYAAMWLAMVKQGKSGGGGGGSGKGGKSSGLKAGGGGGGAAAAAAAAAPAAAAAAAPKGAAAAASVASGPGDDSGFAASWDGDKDSSAGAGPARPAAPVPLLTMANKHLSARDRERARVEREQGRRERQNTREARRALDPNKPPQVLMSEAMRSRVQAVLRAVSETAAFGDGEAKSEADGGGVELDEDTAAEAAAAVEALGFSAERVGEALADVVASPPPALDAGSAEAIAACLVDWLCIRLPEEELPKAFDPRGRNLEVVRPGDGAGAAGASPQGWLALAGFHSADAMAALHRTAGTKWVAAALLQAEALRAVESGSATPAAGGDVDEPGWPPCLPPDEADEDAPEMLEEELAGLELVYGSDVGCHAASRAEFDRAGDASYSLRIVSLPLPDKCVLLAAVRCAAEGASAAEPAGAGGSLYPNTAPVFVVVPQGSPSASGLAPESHRLLAATAAAETAASCLGGPCLQIARDAALEAMEALHTVDGTARGGKGGKAGRKPRASPGALQPHLEAAKDRRARLCRPLLPLLKQAVDEATVRAIQAATAAASGAGAGAGADTGGSSGRRSGRRGRGASGARAAGKDGSFDVSAVRPVPRRLQAEFARLDTARKAEAAARAKGDRALASMRSSRAKLPIASFRDEVVRTVRENQVVVLRGETGCGKSTQVPQFLLEDAIEAGAGGRTHIVVTQPRRLAALGLARRVAAERCEPVASSGRGGSSSSTSCPPCVGYHIRGEKRADSHTSVVFCTTGILLRQLQGGLDGAVTHIVVDEVHERSVDADFLLAVLREVVARRPELKVVLMSATVDAGKFQDYFAPRSGGRPCPVIEVPGFVHPVREAYLHDVAAIAGWDPDTLPAREGAAAAEDAAAFMSRGGNLDAAADLLAALAAGGGLEPPPPDPRRRPGPLPRGGGAVLVFLPGVPEIRRLGRQLKGVSGLHIVELHGSLTGEAQGRVFDPPPGGLTKVVLSTNVAETSVTIDDVTTVIDCGRVKEMQYDAMNRASRLAETWAARDSATQRRGRAGRTRPGVCYRMYPRAMWGQLPPHSVPEIKRVALESLCLQVRVLGLGSVRGFLGRCMDPPSPAHVDSALRQLVAMGALAAAPGSKAASLTEEPEFKVTPLGSHLSRLPVDVRLGKCLIFGAVLQCVDPILTVAAGMSNRSPFLSPPDKRAQADAAHKRFNDGHSDHLRLVQAFKGFREAGGYSARRAFCDEHFLSFDGMRTLADLREDYAATLADLGFIQGPRGGAAGRYGELAPEANARSGDAAVVRSALVAGLYPNVIKVVLPPVQYEATAAGSVPKVPSAHQLRLYTRADDADPEVSLAVAAAEAERSARRKGGSSVGGGSASGRSTARSTGSKRSAAHSAASGRSGAGHPSVVVYNGVPQQRVFVHPQSVCFHVGNYSTHCLVFNEKVETRKVYIRDITAAPAYAMLLFGGELGVLPAKGLITVGGDEWVAFTAVARIGSLVTGLRRALDKLLEAKTADPDLPFRLSPVVEVIVELLRGGGM</sequence>
<evidence type="ECO:0000256" key="5">
    <source>
        <dbReference type="SAM" id="MobiDB-lite"/>
    </source>
</evidence>
<dbReference type="SUPFAM" id="SSF54768">
    <property type="entry name" value="dsRNA-binding domain-like"/>
    <property type="match status" value="1"/>
</dbReference>
<dbReference type="GO" id="GO:0005524">
    <property type="term" value="F:ATP binding"/>
    <property type="evidence" value="ECO:0007669"/>
    <property type="project" value="UniProtKB-KW"/>
</dbReference>
<dbReference type="Proteomes" id="UP000325113">
    <property type="component" value="Unassembled WGS sequence"/>
</dbReference>
<dbReference type="GO" id="GO:0003723">
    <property type="term" value="F:RNA binding"/>
    <property type="evidence" value="ECO:0007669"/>
    <property type="project" value="TreeGrafter"/>
</dbReference>
<dbReference type="InterPro" id="IPR059023">
    <property type="entry name" value="RNA_hel_CTD"/>
</dbReference>
<proteinExistence type="predicted"/>
<organism evidence="9 11">
    <name type="scientific">Cafeteria roenbergensis</name>
    <name type="common">Marine flagellate</name>
    <dbReference type="NCBI Taxonomy" id="33653"/>
    <lineage>
        <taxon>Eukaryota</taxon>
        <taxon>Sar</taxon>
        <taxon>Stramenopiles</taxon>
        <taxon>Bigyra</taxon>
        <taxon>Opalozoa</taxon>
        <taxon>Bicosoecida</taxon>
        <taxon>Cafeteriaceae</taxon>
        <taxon>Cafeteria</taxon>
    </lineage>
</organism>
<dbReference type="PANTHER" id="PTHR18934">
    <property type="entry name" value="ATP-DEPENDENT RNA HELICASE"/>
    <property type="match status" value="1"/>
</dbReference>
<dbReference type="Pfam" id="PF26026">
    <property type="entry name" value="RNA_hel_CTD"/>
    <property type="match status" value="1"/>
</dbReference>
<dbReference type="InterPro" id="IPR048333">
    <property type="entry name" value="HA2_WH"/>
</dbReference>
<feature type="region of interest" description="Disordered" evidence="5">
    <location>
        <begin position="174"/>
        <end position="200"/>
    </location>
</feature>
<feature type="domain" description="Helicase C-terminal" evidence="7">
    <location>
        <begin position="1065"/>
        <end position="1224"/>
    </location>
</feature>
<dbReference type="Pfam" id="PF21010">
    <property type="entry name" value="HA2_C"/>
    <property type="match status" value="1"/>
</dbReference>
<dbReference type="Pfam" id="PF04408">
    <property type="entry name" value="WHD_HA2"/>
    <property type="match status" value="1"/>
</dbReference>
<dbReference type="InterPro" id="IPR001650">
    <property type="entry name" value="Helicase_C-like"/>
</dbReference>
<dbReference type="InterPro" id="IPR027417">
    <property type="entry name" value="P-loop_NTPase"/>
</dbReference>
<dbReference type="GO" id="GO:0016787">
    <property type="term" value="F:hydrolase activity"/>
    <property type="evidence" value="ECO:0007669"/>
    <property type="project" value="UniProtKB-KW"/>
</dbReference>
<evidence type="ECO:0000256" key="2">
    <source>
        <dbReference type="ARBA" id="ARBA00022801"/>
    </source>
</evidence>
<keyword evidence="3" id="KW-0347">Helicase</keyword>
<dbReference type="InterPro" id="IPR011545">
    <property type="entry name" value="DEAD/DEAH_box_helicase_dom"/>
</dbReference>
<evidence type="ECO:0000259" key="7">
    <source>
        <dbReference type="PROSITE" id="PS51194"/>
    </source>
</evidence>
<feature type="compositionally biased region" description="Low complexity" evidence="5">
    <location>
        <begin position="23"/>
        <end position="34"/>
    </location>
</feature>
<feature type="compositionally biased region" description="Basic residues" evidence="5">
    <location>
        <begin position="84"/>
        <end position="95"/>
    </location>
</feature>
<feature type="compositionally biased region" description="Low complexity" evidence="5">
    <location>
        <begin position="1505"/>
        <end position="1531"/>
    </location>
</feature>
<feature type="region of interest" description="Disordered" evidence="5">
    <location>
        <begin position="1489"/>
        <end position="1531"/>
    </location>
</feature>
<dbReference type="GO" id="GO:0004386">
    <property type="term" value="F:helicase activity"/>
    <property type="evidence" value="ECO:0007669"/>
    <property type="project" value="UniProtKB-KW"/>
</dbReference>
<feature type="compositionally biased region" description="Gly residues" evidence="5">
    <location>
        <begin position="711"/>
        <end position="723"/>
    </location>
</feature>
<dbReference type="SMART" id="SM00490">
    <property type="entry name" value="HELICc"/>
    <property type="match status" value="1"/>
</dbReference>
<dbReference type="Pfam" id="PF07717">
    <property type="entry name" value="OB_NTP_bind"/>
    <property type="match status" value="1"/>
</dbReference>
<dbReference type="InterPro" id="IPR014001">
    <property type="entry name" value="Helicase_ATP-bd"/>
</dbReference>
<dbReference type="Pfam" id="PF00270">
    <property type="entry name" value="DEAD"/>
    <property type="match status" value="1"/>
</dbReference>
<dbReference type="Gene3D" id="3.40.50.300">
    <property type="entry name" value="P-loop containing nucleotide triphosphate hydrolases"/>
    <property type="match status" value="2"/>
</dbReference>
<dbReference type="PROSITE" id="PS51194">
    <property type="entry name" value="HELICASE_CTER"/>
    <property type="match status" value="1"/>
</dbReference>
<comment type="caution">
    <text evidence="9">The sequence shown here is derived from an EMBL/GenBank/DDBJ whole genome shotgun (WGS) entry which is preliminary data.</text>
</comment>
<keyword evidence="2" id="KW-0378">Hydrolase</keyword>
<evidence type="ECO:0000313" key="9">
    <source>
        <dbReference type="EMBL" id="KAA0168926.1"/>
    </source>
</evidence>
<evidence type="ECO:0000313" key="10">
    <source>
        <dbReference type="Proteomes" id="UP000324907"/>
    </source>
</evidence>
<accession>A0A5A8DU39</accession>
<dbReference type="SMART" id="SM00847">
    <property type="entry name" value="HA2"/>
    <property type="match status" value="1"/>
</dbReference>
<evidence type="ECO:0000313" key="11">
    <source>
        <dbReference type="Proteomes" id="UP000325113"/>
    </source>
</evidence>
<name>A0A5A8DU39_CAFRO</name>
<evidence type="ECO:0008006" key="12">
    <source>
        <dbReference type="Google" id="ProtNLM"/>
    </source>
</evidence>
<dbReference type="Proteomes" id="UP000324907">
    <property type="component" value="Unassembled WGS sequence"/>
</dbReference>
<feature type="region of interest" description="Disordered" evidence="5">
    <location>
        <begin position="224"/>
        <end position="304"/>
    </location>
</feature>
<feature type="domain" description="Helicase ATP-binding" evidence="6">
    <location>
        <begin position="803"/>
        <end position="983"/>
    </location>
</feature>
<protein>
    <recommendedName>
        <fullName evidence="12">ATP-dependent RNA helicase</fullName>
    </recommendedName>
</protein>
<feature type="compositionally biased region" description="Basic residues" evidence="5">
    <location>
        <begin position="37"/>
        <end position="46"/>
    </location>
</feature>
<feature type="region of interest" description="Disordered" evidence="5">
    <location>
        <begin position="1"/>
        <end position="58"/>
    </location>
</feature>
<dbReference type="CDD" id="cd18791">
    <property type="entry name" value="SF2_C_RHA"/>
    <property type="match status" value="1"/>
</dbReference>
<feature type="region of interest" description="Disordered" evidence="5">
    <location>
        <begin position="81"/>
        <end position="102"/>
    </location>
</feature>
<keyword evidence="1" id="KW-0547">Nucleotide-binding</keyword>
<evidence type="ECO:0000256" key="4">
    <source>
        <dbReference type="ARBA" id="ARBA00022840"/>
    </source>
</evidence>